<dbReference type="AlphaFoldDB" id="A0A210PT46"/>
<proteinExistence type="inferred from homology"/>
<evidence type="ECO:0000256" key="7">
    <source>
        <dbReference type="ARBA" id="ARBA00038326"/>
    </source>
</evidence>
<feature type="compositionally biased region" description="Polar residues" evidence="12">
    <location>
        <begin position="183"/>
        <end position="194"/>
    </location>
</feature>
<evidence type="ECO:0000256" key="9">
    <source>
        <dbReference type="ARBA" id="ARBA00040502"/>
    </source>
</evidence>
<dbReference type="Proteomes" id="UP000242188">
    <property type="component" value="Unassembled WGS sequence"/>
</dbReference>
<dbReference type="OrthoDB" id="10268011at2759"/>
<evidence type="ECO:0000313" key="14">
    <source>
        <dbReference type="EMBL" id="OWF39624.1"/>
    </source>
</evidence>
<evidence type="ECO:0000256" key="12">
    <source>
        <dbReference type="SAM" id="MobiDB-lite"/>
    </source>
</evidence>
<protein>
    <recommendedName>
        <fullName evidence="9">tRNA-specific adenosine deaminase 1</fullName>
        <ecNumber evidence="8">3.5.4.34</ecNumber>
    </recommendedName>
    <alternativeName>
        <fullName evidence="10">tRNA-specific adenosine-37 deaminase</fullName>
    </alternativeName>
</protein>
<keyword evidence="15" id="KW-1185">Reference proteome</keyword>
<comment type="function">
    <text evidence="6">Specifically deaminates adenosine-37 to inosine in tRNA-Ala.</text>
</comment>
<evidence type="ECO:0000259" key="13">
    <source>
        <dbReference type="PROSITE" id="PS50141"/>
    </source>
</evidence>
<dbReference type="GO" id="GO:0003723">
    <property type="term" value="F:RNA binding"/>
    <property type="evidence" value="ECO:0007669"/>
    <property type="project" value="InterPro"/>
</dbReference>
<name>A0A210PT46_MIZYE</name>
<dbReference type="PANTHER" id="PTHR46516">
    <property type="entry name" value="TRNA-SPECIFIC ADENOSINE DEAMINASE 1"/>
    <property type="match status" value="1"/>
</dbReference>
<comment type="caution">
    <text evidence="14">The sequence shown here is derived from an EMBL/GenBank/DDBJ whole genome shotgun (WGS) entry which is preliminary data.</text>
</comment>
<feature type="domain" description="A to I editase" evidence="13">
    <location>
        <begin position="81"/>
        <end position="561"/>
    </location>
</feature>
<keyword evidence="3" id="KW-0378">Hydrolase</keyword>
<evidence type="ECO:0000256" key="2">
    <source>
        <dbReference type="ARBA" id="ARBA00022723"/>
    </source>
</evidence>
<dbReference type="SMART" id="SM00552">
    <property type="entry name" value="ADEAMc"/>
    <property type="match status" value="1"/>
</dbReference>
<dbReference type="STRING" id="6573.A0A210PT46"/>
<keyword evidence="2" id="KW-0479">Metal-binding</keyword>
<organism evidence="14 15">
    <name type="scientific">Mizuhopecten yessoensis</name>
    <name type="common">Japanese scallop</name>
    <name type="synonym">Patinopecten yessoensis</name>
    <dbReference type="NCBI Taxonomy" id="6573"/>
    <lineage>
        <taxon>Eukaryota</taxon>
        <taxon>Metazoa</taxon>
        <taxon>Spiralia</taxon>
        <taxon>Lophotrochozoa</taxon>
        <taxon>Mollusca</taxon>
        <taxon>Bivalvia</taxon>
        <taxon>Autobranchia</taxon>
        <taxon>Pteriomorphia</taxon>
        <taxon>Pectinida</taxon>
        <taxon>Pectinoidea</taxon>
        <taxon>Pectinidae</taxon>
        <taxon>Mizuhopecten</taxon>
    </lineage>
</organism>
<comment type="catalytic activity">
    <reaction evidence="11">
        <text>adenosine(37) in tRNA(Ala) + H2O + H(+) = inosine(37) in tRNA(Ala) + NH4(+)</text>
        <dbReference type="Rhea" id="RHEA:50968"/>
        <dbReference type="Rhea" id="RHEA-COMP:12855"/>
        <dbReference type="Rhea" id="RHEA-COMP:12856"/>
        <dbReference type="ChEBI" id="CHEBI:15377"/>
        <dbReference type="ChEBI" id="CHEBI:15378"/>
        <dbReference type="ChEBI" id="CHEBI:28938"/>
        <dbReference type="ChEBI" id="CHEBI:74411"/>
        <dbReference type="ChEBI" id="CHEBI:82852"/>
        <dbReference type="EC" id="3.5.4.34"/>
    </reaction>
</comment>
<reference evidence="14 15" key="1">
    <citation type="journal article" date="2017" name="Nat. Ecol. Evol.">
        <title>Scallop genome provides insights into evolution of bilaterian karyotype and development.</title>
        <authorList>
            <person name="Wang S."/>
            <person name="Zhang J."/>
            <person name="Jiao W."/>
            <person name="Li J."/>
            <person name="Xun X."/>
            <person name="Sun Y."/>
            <person name="Guo X."/>
            <person name="Huan P."/>
            <person name="Dong B."/>
            <person name="Zhang L."/>
            <person name="Hu X."/>
            <person name="Sun X."/>
            <person name="Wang J."/>
            <person name="Zhao C."/>
            <person name="Wang Y."/>
            <person name="Wang D."/>
            <person name="Huang X."/>
            <person name="Wang R."/>
            <person name="Lv J."/>
            <person name="Li Y."/>
            <person name="Zhang Z."/>
            <person name="Liu B."/>
            <person name="Lu W."/>
            <person name="Hui Y."/>
            <person name="Liang J."/>
            <person name="Zhou Z."/>
            <person name="Hou R."/>
            <person name="Li X."/>
            <person name="Liu Y."/>
            <person name="Li H."/>
            <person name="Ning X."/>
            <person name="Lin Y."/>
            <person name="Zhao L."/>
            <person name="Xing Q."/>
            <person name="Dou J."/>
            <person name="Li Y."/>
            <person name="Mao J."/>
            <person name="Guo H."/>
            <person name="Dou H."/>
            <person name="Li T."/>
            <person name="Mu C."/>
            <person name="Jiang W."/>
            <person name="Fu Q."/>
            <person name="Fu X."/>
            <person name="Miao Y."/>
            <person name="Liu J."/>
            <person name="Yu Q."/>
            <person name="Li R."/>
            <person name="Liao H."/>
            <person name="Li X."/>
            <person name="Kong Y."/>
            <person name="Jiang Z."/>
            <person name="Chourrout D."/>
            <person name="Li R."/>
            <person name="Bao Z."/>
        </authorList>
    </citation>
    <scope>NUCLEOTIDE SEQUENCE [LARGE SCALE GENOMIC DNA]</scope>
    <source>
        <strain evidence="14 15">PY_sf001</strain>
    </source>
</reference>
<dbReference type="GO" id="GO:0043829">
    <property type="term" value="F:tRNA-specific adenosine-37 deaminase activity"/>
    <property type="evidence" value="ECO:0007669"/>
    <property type="project" value="UniProtKB-EC"/>
</dbReference>
<dbReference type="PANTHER" id="PTHR46516:SF1">
    <property type="entry name" value="TRNA-SPECIFIC ADENOSINE DEAMINASE 1"/>
    <property type="match status" value="1"/>
</dbReference>
<evidence type="ECO:0000256" key="3">
    <source>
        <dbReference type="ARBA" id="ARBA00022801"/>
    </source>
</evidence>
<evidence type="ECO:0000256" key="8">
    <source>
        <dbReference type="ARBA" id="ARBA00038940"/>
    </source>
</evidence>
<evidence type="ECO:0000256" key="5">
    <source>
        <dbReference type="ARBA" id="ARBA00037026"/>
    </source>
</evidence>
<sequence length="566" mass="63418">MADRSEGHLVDIPASRGQHFADTVADRCYQQYQQLPKEGKPQKGKEWALMAAVVMTTSGNTANKPSGNHAIADCEIIDVVSIGTGSRCIGKSFLTDKGDIINDSHAEVLARRAFISYLYDQLTLVYTDQESKVLEVTENCRVKVKAGVHFHFFSSHTPCGDASIFPIAEDAMDNTGFKVENHNTSPCQQTQQDGSHVGTGGKSHEENIFMNSFQKSELSISGSRIQNLVAKRKSCYCSEEEIQAKKSRSVIDETDKGQGDEARKLTEDLHEPKNCNIREDRNPGNLQTQMNQEFAVQSERDIESAVHPPPEGDIYRTGAKCVPGGEQDSFMAGQDYHTVGLLRTKPGRGDRTLSLSCSDKLARWNVVGCQGALLSNFLSQPIYFDTIVIGSCPYSHDALDRAVIQRSRGVGPLPPGYRHGNPQLLQSSRLFPDSRTSIEKNFHDSLTPCPRSITWHCRLVENFHQVVVNGRRLGATKKMRHVPKVRSKVCSMELFRRYIHMLEVIPKDKLPLILRSSRQPADVMYAEYKSMATEYQTAWECLKKQEIFKSWVHKPHGLTSFLLDNK</sequence>
<gene>
    <name evidence="14" type="ORF">KP79_PYT13576</name>
</gene>
<feature type="region of interest" description="Disordered" evidence="12">
    <location>
        <begin position="183"/>
        <end position="202"/>
    </location>
</feature>
<dbReference type="Pfam" id="PF02137">
    <property type="entry name" value="A_deamin"/>
    <property type="match status" value="1"/>
</dbReference>
<keyword evidence="4" id="KW-0862">Zinc</keyword>
<dbReference type="InterPro" id="IPR002466">
    <property type="entry name" value="A_deamin"/>
</dbReference>
<keyword evidence="1" id="KW-0819">tRNA processing</keyword>
<comment type="cofactor">
    <cofactor evidence="5">
        <name>1D-myo-inositol hexakisphosphate</name>
        <dbReference type="ChEBI" id="CHEBI:58130"/>
    </cofactor>
</comment>
<dbReference type="GO" id="GO:0046872">
    <property type="term" value="F:metal ion binding"/>
    <property type="evidence" value="ECO:0007669"/>
    <property type="project" value="UniProtKB-KW"/>
</dbReference>
<dbReference type="PROSITE" id="PS50141">
    <property type="entry name" value="A_DEAMIN_EDITASE"/>
    <property type="match status" value="1"/>
</dbReference>
<feature type="compositionally biased region" description="Basic and acidic residues" evidence="12">
    <location>
        <begin position="249"/>
        <end position="282"/>
    </location>
</feature>
<dbReference type="GO" id="GO:0008033">
    <property type="term" value="P:tRNA processing"/>
    <property type="evidence" value="ECO:0007669"/>
    <property type="project" value="UniProtKB-KW"/>
</dbReference>
<evidence type="ECO:0000256" key="10">
    <source>
        <dbReference type="ARBA" id="ARBA00041760"/>
    </source>
</evidence>
<feature type="region of interest" description="Disordered" evidence="12">
    <location>
        <begin position="246"/>
        <end position="286"/>
    </location>
</feature>
<dbReference type="EMBL" id="NEDP02005518">
    <property type="protein sequence ID" value="OWF39624.1"/>
    <property type="molecule type" value="Genomic_DNA"/>
</dbReference>
<evidence type="ECO:0000256" key="4">
    <source>
        <dbReference type="ARBA" id="ARBA00022833"/>
    </source>
</evidence>
<comment type="similarity">
    <text evidence="7">Belongs to the ADAT1 family.</text>
</comment>
<dbReference type="EC" id="3.5.4.34" evidence="8"/>
<accession>A0A210PT46</accession>
<evidence type="ECO:0000256" key="1">
    <source>
        <dbReference type="ARBA" id="ARBA00022694"/>
    </source>
</evidence>
<evidence type="ECO:0000256" key="11">
    <source>
        <dbReference type="ARBA" id="ARBA00047635"/>
    </source>
</evidence>
<evidence type="ECO:0000313" key="15">
    <source>
        <dbReference type="Proteomes" id="UP000242188"/>
    </source>
</evidence>
<evidence type="ECO:0000256" key="6">
    <source>
        <dbReference type="ARBA" id="ARBA00037784"/>
    </source>
</evidence>